<evidence type="ECO:0000256" key="7">
    <source>
        <dbReference type="SAM" id="MobiDB-lite"/>
    </source>
</evidence>
<keyword evidence="5" id="KW-0408">Iron</keyword>
<keyword evidence="3" id="KW-0479">Metal-binding</keyword>
<evidence type="ECO:0000256" key="6">
    <source>
        <dbReference type="ARBA" id="ARBA00023014"/>
    </source>
</evidence>
<dbReference type="Gene3D" id="3.90.480.10">
    <property type="entry name" value="Sulfite Reductase Hemoprotein,Domain 2"/>
    <property type="match status" value="1"/>
</dbReference>
<dbReference type="PROSITE" id="PS00365">
    <property type="entry name" value="NIR_SIR"/>
    <property type="match status" value="1"/>
</dbReference>
<dbReference type="RefSeq" id="WP_013960587.1">
    <property type="nucleotide sequence ID" value="NC_015730.1"/>
</dbReference>
<dbReference type="GO" id="GO:0046872">
    <property type="term" value="F:metal ion binding"/>
    <property type="evidence" value="ECO:0007669"/>
    <property type="project" value="UniProtKB-KW"/>
</dbReference>
<protein>
    <submittedName>
        <fullName evidence="9">Precorrin-3B synthase CobG</fullName>
        <ecNumber evidence="9">1.14.13.83</ecNumber>
    </submittedName>
</protein>
<dbReference type="OrthoDB" id="7459360at2"/>
<dbReference type="eggNOG" id="COG0155">
    <property type="taxonomic scope" value="Bacteria"/>
</dbReference>
<name>F7ZK23_ROSLO</name>
<evidence type="ECO:0000256" key="3">
    <source>
        <dbReference type="ARBA" id="ARBA00022723"/>
    </source>
</evidence>
<dbReference type="EMBL" id="CP002623">
    <property type="protein sequence ID" value="AEI92646.1"/>
    <property type="molecule type" value="Genomic_DNA"/>
</dbReference>
<feature type="domain" description="Nitrite/Sulfite reductase ferredoxin-like" evidence="8">
    <location>
        <begin position="22"/>
        <end position="86"/>
    </location>
</feature>
<organism evidence="9 10">
    <name type="scientific">Roseobacter litoralis (strain ATCC 49566 / DSM 6996 / JCM 21268 / NBRC 15278 / OCh 149)</name>
    <dbReference type="NCBI Taxonomy" id="391595"/>
    <lineage>
        <taxon>Bacteria</taxon>
        <taxon>Pseudomonadati</taxon>
        <taxon>Pseudomonadota</taxon>
        <taxon>Alphaproteobacteria</taxon>
        <taxon>Rhodobacterales</taxon>
        <taxon>Roseobacteraceae</taxon>
        <taxon>Roseobacter</taxon>
    </lineage>
</organism>
<dbReference type="PANTHER" id="PTHR32439:SF9">
    <property type="entry name" value="BLR3264 PROTEIN"/>
    <property type="match status" value="1"/>
</dbReference>
<gene>
    <name evidence="9" type="primary">cobG</name>
    <name evidence="9" type="ordered locus">RLO149_c006180</name>
</gene>
<evidence type="ECO:0000313" key="9">
    <source>
        <dbReference type="EMBL" id="AEI92646.1"/>
    </source>
</evidence>
<evidence type="ECO:0000256" key="4">
    <source>
        <dbReference type="ARBA" id="ARBA00023002"/>
    </source>
</evidence>
<feature type="region of interest" description="Disordered" evidence="7">
    <location>
        <begin position="214"/>
        <end position="233"/>
    </location>
</feature>
<dbReference type="Pfam" id="PF03460">
    <property type="entry name" value="NIR_SIR_ferr"/>
    <property type="match status" value="1"/>
</dbReference>
<dbReference type="EC" id="1.14.13.83" evidence="9"/>
<evidence type="ECO:0000313" key="10">
    <source>
        <dbReference type="Proteomes" id="UP000001353"/>
    </source>
</evidence>
<dbReference type="GO" id="GO:0020037">
    <property type="term" value="F:heme binding"/>
    <property type="evidence" value="ECO:0007669"/>
    <property type="project" value="InterPro"/>
</dbReference>
<evidence type="ECO:0000259" key="8">
    <source>
        <dbReference type="Pfam" id="PF03460"/>
    </source>
</evidence>
<keyword evidence="2" id="KW-0349">Heme</keyword>
<dbReference type="HOGENOM" id="CLU_015667_3_2_5"/>
<dbReference type="InterPro" id="IPR036136">
    <property type="entry name" value="Nit/Sulf_reduc_fer-like_dom_sf"/>
</dbReference>
<keyword evidence="10" id="KW-1185">Reference proteome</keyword>
<evidence type="ECO:0000256" key="5">
    <source>
        <dbReference type="ARBA" id="ARBA00023004"/>
    </source>
</evidence>
<dbReference type="SUPFAM" id="SSF55124">
    <property type="entry name" value="Nitrite/Sulfite reductase N-terminal domain-like"/>
    <property type="match status" value="1"/>
</dbReference>
<dbReference type="SUPFAM" id="SSF56014">
    <property type="entry name" value="Nitrite and sulphite reductase 4Fe-4S domain-like"/>
    <property type="match status" value="1"/>
</dbReference>
<dbReference type="GO" id="GO:0051539">
    <property type="term" value="F:4 iron, 4 sulfur cluster binding"/>
    <property type="evidence" value="ECO:0007669"/>
    <property type="project" value="UniProtKB-KW"/>
</dbReference>
<evidence type="ECO:0000256" key="2">
    <source>
        <dbReference type="ARBA" id="ARBA00022617"/>
    </source>
</evidence>
<dbReference type="InterPro" id="IPR045854">
    <property type="entry name" value="NO2/SO3_Rdtase_4Fe4S_sf"/>
</dbReference>
<keyword evidence="1" id="KW-0004">4Fe-4S</keyword>
<reference evidence="9 10" key="1">
    <citation type="journal article" date="2011" name="BMC Genomics">
        <title>Comparative genome analysis and genome-guided physiological analysis of Roseobacter litoralis.</title>
        <authorList>
            <person name="Kalhoefer D."/>
            <person name="Thole S."/>
            <person name="Voget S."/>
            <person name="Lehmann R."/>
            <person name="Liesegang H."/>
            <person name="Wollher A."/>
            <person name="Daniel R."/>
            <person name="Simon M."/>
            <person name="Brinkhoff T."/>
        </authorList>
    </citation>
    <scope>NUCLEOTIDE SEQUENCE [LARGE SCALE GENOMIC DNA]</scope>
    <source>
        <strain evidence="10">ATCC 49566 / DSM 6996 / JCM 21268 / NBRC 15278 / OCh 149</strain>
    </source>
</reference>
<sequence>MNRAASAKAPRVKGWCPGAHRPMASGDGLVVRVRPQMSRLDRTQACRLAELAIGYGNGVIDLTSRGNLQIRGVDQDRHGALLEALMDAHLLDATAEDEARRNILTTPFWGQDGLTENLYPRIVAGLRALPNLPAKMGIVLDTGAQPLLSLASGDFRFERGAQTALILRADGAVTGMEISPDTALSALADLAQWFVDSGGAQAGRMRRHLERNALPDGFQGHAPRRTGTTPQPGPCPEGYLLGAGFGAVDARGLIGLFADDAVVGLRCTPWRLFLLEGASKVATDCFVTKPGAHILNVHACPGAPLCEQGEIETRALAEALATRMPKGQSLHVSGCAKGCAHAGPADVTLVGADGKFDLVRHDAAWDEPSARGLSIDDVFKELTQ</sequence>
<dbReference type="InterPro" id="IPR051329">
    <property type="entry name" value="NIR_SIR_4Fe-4S"/>
</dbReference>
<dbReference type="STRING" id="391595.RLO149_c006180"/>
<dbReference type="Gene3D" id="3.30.413.10">
    <property type="entry name" value="Sulfite Reductase Hemoprotein, domain 1"/>
    <property type="match status" value="2"/>
</dbReference>
<dbReference type="AlphaFoldDB" id="F7ZK23"/>
<dbReference type="KEGG" id="rli:RLO149_c006180"/>
<keyword evidence="6" id="KW-0411">Iron-sulfur</keyword>
<accession>F7ZK23</accession>
<dbReference type="Proteomes" id="UP000001353">
    <property type="component" value="Chromosome"/>
</dbReference>
<dbReference type="InterPro" id="IPR006066">
    <property type="entry name" value="NO2/SO3_Rdtase_FeS/sirohaem_BS"/>
</dbReference>
<dbReference type="InterPro" id="IPR005117">
    <property type="entry name" value="NiRdtase/SiRdtase_haem-b_fer"/>
</dbReference>
<keyword evidence="4 9" id="KW-0560">Oxidoreductase</keyword>
<dbReference type="PANTHER" id="PTHR32439">
    <property type="entry name" value="FERREDOXIN--NITRITE REDUCTASE, CHLOROPLASTIC"/>
    <property type="match status" value="1"/>
</dbReference>
<dbReference type="GO" id="GO:0043818">
    <property type="term" value="F:precorrin-3B synthase activity"/>
    <property type="evidence" value="ECO:0007669"/>
    <property type="project" value="UniProtKB-EC"/>
</dbReference>
<evidence type="ECO:0000256" key="1">
    <source>
        <dbReference type="ARBA" id="ARBA00022485"/>
    </source>
</evidence>
<proteinExistence type="predicted"/>